<dbReference type="Proteomes" id="UP000681075">
    <property type="component" value="Unassembled WGS sequence"/>
</dbReference>
<comment type="subunit">
    <text evidence="2">Interacts with COX5B; this interaction may contribute to localize PYROXD2 to the inner face of the inner mitochondrial membrane.</text>
</comment>
<evidence type="ECO:0000256" key="3">
    <source>
        <dbReference type="ARBA" id="ARBA00040298"/>
    </source>
</evidence>
<comment type="function">
    <text evidence="1">Probable oxidoreductase that may play a role as regulator of mitochondrial function.</text>
</comment>
<dbReference type="Pfam" id="PF13450">
    <property type="entry name" value="NAD_binding_8"/>
    <property type="match status" value="1"/>
</dbReference>
<evidence type="ECO:0000313" key="6">
    <source>
        <dbReference type="Proteomes" id="UP000681075"/>
    </source>
</evidence>
<evidence type="ECO:0000256" key="2">
    <source>
        <dbReference type="ARBA" id="ARBA00038825"/>
    </source>
</evidence>
<feature type="domain" description="Amine oxidase" evidence="4">
    <location>
        <begin position="217"/>
        <end position="330"/>
    </location>
</feature>
<name>A0A8S8XGI8_9PROT</name>
<dbReference type="InterPro" id="IPR002937">
    <property type="entry name" value="Amino_oxidase"/>
</dbReference>
<dbReference type="Gene3D" id="3.50.50.60">
    <property type="entry name" value="FAD/NAD(P)-binding domain"/>
    <property type="match status" value="2"/>
</dbReference>
<reference evidence="5" key="1">
    <citation type="submission" date="2021-02" db="EMBL/GenBank/DDBJ databases">
        <title>Genome sequence of Rhodospirillales sp. strain TMPK1 isolated from soil.</title>
        <authorList>
            <person name="Nakai R."/>
            <person name="Kusada H."/>
            <person name="Tamaki H."/>
        </authorList>
    </citation>
    <scope>NUCLEOTIDE SEQUENCE</scope>
    <source>
        <strain evidence="5">TMPK1</strain>
    </source>
</reference>
<evidence type="ECO:0000256" key="1">
    <source>
        <dbReference type="ARBA" id="ARBA00037217"/>
    </source>
</evidence>
<dbReference type="PANTHER" id="PTHR10668:SF103">
    <property type="entry name" value="PYRIDINE NUCLEOTIDE-DISULFIDE OXIDOREDUCTASE DOMAIN-CONTAINING PROTEIN 2"/>
    <property type="match status" value="1"/>
</dbReference>
<dbReference type="SUPFAM" id="SSF51905">
    <property type="entry name" value="FAD/NAD(P)-binding domain"/>
    <property type="match status" value="1"/>
</dbReference>
<evidence type="ECO:0000313" key="5">
    <source>
        <dbReference type="EMBL" id="GIL40386.1"/>
    </source>
</evidence>
<dbReference type="Pfam" id="PF01593">
    <property type="entry name" value="Amino_oxidase"/>
    <property type="match status" value="1"/>
</dbReference>
<organism evidence="5 6">
    <name type="scientific">Roseiterribacter gracilis</name>
    <dbReference type="NCBI Taxonomy" id="2812848"/>
    <lineage>
        <taxon>Bacteria</taxon>
        <taxon>Pseudomonadati</taxon>
        <taxon>Pseudomonadota</taxon>
        <taxon>Alphaproteobacteria</taxon>
        <taxon>Rhodospirillales</taxon>
        <taxon>Roseiterribacteraceae</taxon>
        <taxon>Roseiterribacter</taxon>
    </lineage>
</organism>
<proteinExistence type="predicted"/>
<keyword evidence="6" id="KW-1185">Reference proteome</keyword>
<gene>
    <name evidence="5" type="ORF">TMPK1_26230</name>
</gene>
<evidence type="ECO:0000259" key="4">
    <source>
        <dbReference type="Pfam" id="PF01593"/>
    </source>
</evidence>
<dbReference type="RefSeq" id="WP_420243484.1">
    <property type="nucleotide sequence ID" value="NZ_BOPV01000001.1"/>
</dbReference>
<dbReference type="GO" id="GO:0016491">
    <property type="term" value="F:oxidoreductase activity"/>
    <property type="evidence" value="ECO:0007669"/>
    <property type="project" value="InterPro"/>
</dbReference>
<dbReference type="AlphaFoldDB" id="A0A8S8XGI8"/>
<accession>A0A8S8XGI8</accession>
<dbReference type="PANTHER" id="PTHR10668">
    <property type="entry name" value="PHYTOENE DEHYDROGENASE"/>
    <property type="match status" value="1"/>
</dbReference>
<dbReference type="InterPro" id="IPR036188">
    <property type="entry name" value="FAD/NAD-bd_sf"/>
</dbReference>
<sequence>MDMIRADSQDVLIIGGGHNGLVCAFYLARAGRKVRILERRPFVGGAAITQEFHPGFRNSVASYTVGLLHPIVIADLDLHRHGLQIKRRPISNFLPMENGDGLETGGGTARTQAEFARFSKRDAEQLPRYEARLDAAADLLRATLLRTPPRGAGVGDVPGLAGLGRLLGRAPMEAKRDLLALFARSARDWLDDWYETPVIQAAFGFDSIVGHYASPDTPGSAYVLLHHVFGEVDGVRGVWGHAIGGMGAITQAMARACESVGVEIETNASVKRVLVENDRAIGVMLEDGRELRAKTIAANVGPKLLYERMFEPGALPAEFRTRIEQFRVGSGTFRMNVALSELPPFTARPTRDPTAPHLGSGIIIAPSLDYMDRAYRDAREQGWSREPIVEMLIPSVLDDSLAPPGQHVASLFVQHVAPDFADAQREIFADLVLATVDRHAPGFAASVVGRQILSPRDLERDFGLIGGDIFHGRLSLDQLWAARPVLGHGDYRGPIGGLYHCGAGAHPGGGVTGLPGRNAAREILRDQSFRKYLPF</sequence>
<dbReference type="EMBL" id="BOPV01000001">
    <property type="protein sequence ID" value="GIL40386.1"/>
    <property type="molecule type" value="Genomic_DNA"/>
</dbReference>
<comment type="caution">
    <text evidence="5">The sequence shown here is derived from an EMBL/GenBank/DDBJ whole genome shotgun (WGS) entry which is preliminary data.</text>
</comment>
<protein>
    <recommendedName>
        <fullName evidence="3">Pyridine nucleotide-disulfide oxidoreductase domain-containing protein 2</fullName>
    </recommendedName>
</protein>